<organism evidence="4 5">
    <name type="scientific">Sinocyclocheilus anshuiensis</name>
    <dbReference type="NCBI Taxonomy" id="1608454"/>
    <lineage>
        <taxon>Eukaryota</taxon>
        <taxon>Metazoa</taxon>
        <taxon>Chordata</taxon>
        <taxon>Craniata</taxon>
        <taxon>Vertebrata</taxon>
        <taxon>Euteleostomi</taxon>
        <taxon>Actinopterygii</taxon>
        <taxon>Neopterygii</taxon>
        <taxon>Teleostei</taxon>
        <taxon>Ostariophysi</taxon>
        <taxon>Cypriniformes</taxon>
        <taxon>Cyprinidae</taxon>
        <taxon>Cyprininae</taxon>
        <taxon>Sinocyclocheilus</taxon>
    </lineage>
</organism>
<feature type="region of interest" description="Disordered" evidence="2">
    <location>
        <begin position="660"/>
        <end position="679"/>
    </location>
</feature>
<protein>
    <recommendedName>
        <fullName evidence="3">Dynein heavy chain linker domain-containing protein</fullName>
    </recommendedName>
</protein>
<dbReference type="Ensembl" id="ENSSANT00000073482.1">
    <property type="protein sequence ID" value="ENSSANP00000069123.1"/>
    <property type="gene ID" value="ENSSANG00000034463.1"/>
</dbReference>
<dbReference type="GO" id="GO:0007018">
    <property type="term" value="P:microtubule-based movement"/>
    <property type="evidence" value="ECO:0007669"/>
    <property type="project" value="InterPro"/>
</dbReference>
<evidence type="ECO:0000259" key="3">
    <source>
        <dbReference type="Pfam" id="PF08393"/>
    </source>
</evidence>
<feature type="compositionally biased region" description="Basic and acidic residues" evidence="2">
    <location>
        <begin position="660"/>
        <end position="678"/>
    </location>
</feature>
<dbReference type="GO" id="GO:0051959">
    <property type="term" value="F:dynein light intermediate chain binding"/>
    <property type="evidence" value="ECO:0007669"/>
    <property type="project" value="InterPro"/>
</dbReference>
<keyword evidence="5" id="KW-1185">Reference proteome</keyword>
<dbReference type="InterPro" id="IPR013602">
    <property type="entry name" value="Dynein_heavy_linker"/>
</dbReference>
<dbReference type="Proteomes" id="UP000472260">
    <property type="component" value="Unassembled WGS sequence"/>
</dbReference>
<dbReference type="AlphaFoldDB" id="A0A671QGA7"/>
<dbReference type="GO" id="GO:0030286">
    <property type="term" value="C:dynein complex"/>
    <property type="evidence" value="ECO:0007669"/>
    <property type="project" value="InterPro"/>
</dbReference>
<feature type="domain" description="Dynein heavy chain linker" evidence="3">
    <location>
        <begin position="592"/>
        <end position="664"/>
    </location>
</feature>
<dbReference type="Pfam" id="PF08393">
    <property type="entry name" value="DHC_N2"/>
    <property type="match status" value="1"/>
</dbReference>
<dbReference type="PANTHER" id="PTHR22878">
    <property type="entry name" value="DYNEIN HEAVY CHAIN 6, AXONEMAL-LIKE-RELATED"/>
    <property type="match status" value="1"/>
</dbReference>
<evidence type="ECO:0000256" key="2">
    <source>
        <dbReference type="SAM" id="MobiDB-lite"/>
    </source>
</evidence>
<name>A0A671QGA7_9TELE</name>
<feature type="coiled-coil region" evidence="1">
    <location>
        <begin position="517"/>
        <end position="570"/>
    </location>
</feature>
<sequence>MQAYMRAKEAGPSSPPSPEPELPSTMNYLFLKECVEQSPVAPFQQQWLDAMLARVPHRLRQGPGRQELLEDICKEVSETYLRVMTKHRGEILDFSCPWHDSFVQSRKEMQKNLHILHPVMKNVLDICYSTFSHLLLIDLSDCRYCRPVDCESLKNKVAVECKRVEDRLMKSWFPKVIHLLTSKDTVQKVKPKKLDSFYNCASMLLSNQLKALVERSVVAFVSLFDPLNISKLPLFKMDLIFDDEKMDFYPNFRDLEEAVLEIANLISNTMQRVQTVQAWLAEGNISVVDAKLPDHVQMWAQTTLRNAVRINLDGPAKHFQSYVDSYDWLVDGTAQSQVETLMEEEHSFDEYTKVMERFRALSQEISGLPSLIHFDMVQLDCEELKQGLANKANTLSEIIVGNCFCQYIRNISPQNEHSIIIYSPFYGIRDRALKVPETTEDMMEMITYTGQVKTKGIEELNNRITEAQHRMNYLMDVHIFDAEHLELNATVLLWPQNIYPIFDQSDEVMEEAKQKGQQELQVRREKLLLELEKVGRRMEEFAQCSELDMMQQYASDVRTVQKRIQDTEESIVFINKEEALYKWDQTSYPEVEVIKESIEPYQKLFNLVLKWQRTRKRWMDGSFLDLNGESIELEVEEYFREIYKMQKFFQQKQNKAEQEKEKIAGLKSKPKEEEDKQESATILICTSVVEQVKEFKVVFTSY</sequence>
<evidence type="ECO:0000313" key="5">
    <source>
        <dbReference type="Proteomes" id="UP000472260"/>
    </source>
</evidence>
<reference evidence="4" key="2">
    <citation type="submission" date="2025-09" db="UniProtKB">
        <authorList>
            <consortium name="Ensembl"/>
        </authorList>
    </citation>
    <scope>IDENTIFICATION</scope>
</reference>
<feature type="region of interest" description="Disordered" evidence="2">
    <location>
        <begin position="1"/>
        <end position="22"/>
    </location>
</feature>
<dbReference type="GO" id="GO:0045505">
    <property type="term" value="F:dynein intermediate chain binding"/>
    <property type="evidence" value="ECO:0007669"/>
    <property type="project" value="InterPro"/>
</dbReference>
<reference evidence="4" key="1">
    <citation type="submission" date="2025-08" db="UniProtKB">
        <authorList>
            <consortium name="Ensembl"/>
        </authorList>
    </citation>
    <scope>IDENTIFICATION</scope>
</reference>
<proteinExistence type="predicted"/>
<evidence type="ECO:0000256" key="1">
    <source>
        <dbReference type="SAM" id="Coils"/>
    </source>
</evidence>
<keyword evidence="1" id="KW-0175">Coiled coil</keyword>
<dbReference type="PANTHER" id="PTHR22878:SF70">
    <property type="entry name" value="DYNEIN HEAVY CHAIN 2, AXONEMAL"/>
    <property type="match status" value="1"/>
</dbReference>
<accession>A0A671QGA7</accession>
<evidence type="ECO:0000313" key="4">
    <source>
        <dbReference type="Ensembl" id="ENSSANP00000069123.1"/>
    </source>
</evidence>
<dbReference type="InterPro" id="IPR026983">
    <property type="entry name" value="DHC"/>
</dbReference>